<dbReference type="Gene3D" id="3.75.10.10">
    <property type="entry name" value="L-arginine/glycine Amidinotransferase, Chain A"/>
    <property type="match status" value="1"/>
</dbReference>
<name>A0A1F5WZM6_9BACT</name>
<dbReference type="GO" id="GO:0019546">
    <property type="term" value="P:L-arginine deiminase pathway"/>
    <property type="evidence" value="ECO:0007669"/>
    <property type="project" value="TreeGrafter"/>
</dbReference>
<proteinExistence type="predicted"/>
<evidence type="ECO:0000313" key="1">
    <source>
        <dbReference type="EMBL" id="OGF81087.1"/>
    </source>
</evidence>
<sequence>MQTNTLKMIVNSKIKKQILMCAPTYFEVTYAINPAMARTLACKIAVNQFKAMEQWTGLKDIYTKEGFDVVLIDPVKGLPDMVFTANCGIVNDGRAIIGEFKHAQRKPETEYFEKWFKENDYGIIHIKEEFEGTGDMLLWKDNIIGGHGVRSGLDGITKVAKFFTFLGRGKDLVPVKLVDDNYYHLDTCFCPMGENALFYPKAFSADSIEVLLEMGAMPINDKDARSMLPNGVYLDNGKGIKFIASKISREWRNALEKLGIEIILNPTSEFQKSGGSNRCLTLFL</sequence>
<accession>A0A1F5WZM6</accession>
<dbReference type="EMBL" id="MFID01000018">
    <property type="protein sequence ID" value="OGF81087.1"/>
    <property type="molecule type" value="Genomic_DNA"/>
</dbReference>
<evidence type="ECO:0008006" key="3">
    <source>
        <dbReference type="Google" id="ProtNLM"/>
    </source>
</evidence>
<dbReference type="AlphaFoldDB" id="A0A1F5WZM6"/>
<dbReference type="GO" id="GO:0016990">
    <property type="term" value="F:arginine deiminase activity"/>
    <property type="evidence" value="ECO:0007669"/>
    <property type="project" value="TreeGrafter"/>
</dbReference>
<comment type="caution">
    <text evidence="1">The sequence shown here is derived from an EMBL/GenBank/DDBJ whole genome shotgun (WGS) entry which is preliminary data.</text>
</comment>
<reference evidence="1 2" key="1">
    <citation type="journal article" date="2016" name="Nat. Commun.">
        <title>Thousands of microbial genomes shed light on interconnected biogeochemical processes in an aquifer system.</title>
        <authorList>
            <person name="Anantharaman K."/>
            <person name="Brown C.T."/>
            <person name="Hug L.A."/>
            <person name="Sharon I."/>
            <person name="Castelle C.J."/>
            <person name="Probst A.J."/>
            <person name="Thomas B.C."/>
            <person name="Singh A."/>
            <person name="Wilkins M.J."/>
            <person name="Karaoz U."/>
            <person name="Brodie E.L."/>
            <person name="Williams K.H."/>
            <person name="Hubbard S.S."/>
            <person name="Banfield J.F."/>
        </authorList>
    </citation>
    <scope>NUCLEOTIDE SEQUENCE [LARGE SCALE GENOMIC DNA]</scope>
</reference>
<organism evidence="1 2">
    <name type="scientific">Candidatus Giovannonibacteria bacterium RIFCSPLOWO2_01_FULL_45_34</name>
    <dbReference type="NCBI Taxonomy" id="1798351"/>
    <lineage>
        <taxon>Bacteria</taxon>
        <taxon>Candidatus Giovannoniibacteriota</taxon>
    </lineage>
</organism>
<dbReference type="PANTHER" id="PTHR47271:SF2">
    <property type="entry name" value="ARGININE DEIMINASE"/>
    <property type="match status" value="1"/>
</dbReference>
<dbReference type="SUPFAM" id="SSF55909">
    <property type="entry name" value="Pentein"/>
    <property type="match status" value="1"/>
</dbReference>
<gene>
    <name evidence="1" type="ORF">A2930_00765</name>
</gene>
<dbReference type="STRING" id="1798351.A2930_00765"/>
<protein>
    <recommendedName>
        <fullName evidence="3">Amidinotransferase</fullName>
    </recommendedName>
</protein>
<dbReference type="Pfam" id="PF19420">
    <property type="entry name" value="DDAH_eukar"/>
    <property type="match status" value="1"/>
</dbReference>
<evidence type="ECO:0000313" key="2">
    <source>
        <dbReference type="Proteomes" id="UP000178114"/>
    </source>
</evidence>
<dbReference type="PANTHER" id="PTHR47271">
    <property type="entry name" value="ARGININE DEIMINASE"/>
    <property type="match status" value="1"/>
</dbReference>
<dbReference type="Proteomes" id="UP000178114">
    <property type="component" value="Unassembled WGS sequence"/>
</dbReference>